<dbReference type="InterPro" id="IPR036388">
    <property type="entry name" value="WH-like_DNA-bd_sf"/>
</dbReference>
<dbReference type="InterPro" id="IPR007627">
    <property type="entry name" value="RNA_pol_sigma70_r2"/>
</dbReference>
<evidence type="ECO:0000313" key="8">
    <source>
        <dbReference type="Proteomes" id="UP000003113"/>
    </source>
</evidence>
<dbReference type="GO" id="GO:0016987">
    <property type="term" value="F:sigma factor activity"/>
    <property type="evidence" value="ECO:0007669"/>
    <property type="project" value="UniProtKB-KW"/>
</dbReference>
<dbReference type="InterPro" id="IPR013325">
    <property type="entry name" value="RNA_pol_sigma_r2"/>
</dbReference>
<evidence type="ECO:0000256" key="1">
    <source>
        <dbReference type="ARBA" id="ARBA00010641"/>
    </source>
</evidence>
<dbReference type="EMBL" id="AGUF01000016">
    <property type="protein sequence ID" value="EHK67699.1"/>
    <property type="molecule type" value="Genomic_DNA"/>
</dbReference>
<protein>
    <submittedName>
        <fullName evidence="7">RNA polymerase sigma factor FecI</fullName>
    </submittedName>
</protein>
<dbReference type="Proteomes" id="UP000003113">
    <property type="component" value="Unassembled WGS sequence"/>
</dbReference>
<dbReference type="InterPro" id="IPR039425">
    <property type="entry name" value="RNA_pol_sigma-70-like"/>
</dbReference>
<dbReference type="PATRIC" id="fig|477184.5.peg.750"/>
<sequence length="185" mass="20816">MLPLQIVDPATVPMPVPPSGDTAAVAAAYQEHHRWLLGLLRRQLGGAQQADAWDLVQDTFERLMRQSYLEKASWNRGYLATIAKRLLIDRHRRRALETAYLEALAAQPEPVAPSAEMLAQFAQQLLAVCKVLDRMPARMRRVFLLARIDGHALAVIGEILGVSVNVVQKDLIQAWQRLYHAFDDC</sequence>
<reference evidence="7 8" key="1">
    <citation type="journal article" date="2012" name="J. Bacteriol.">
        <title>Genome sequence of the highly efficient arsenite-oxidizing bacterium Achromobacter arsenitoxydans SY8.</title>
        <authorList>
            <person name="Li X."/>
            <person name="Hu Y."/>
            <person name="Gong J."/>
            <person name="Lin Y."/>
            <person name="Johnstone L."/>
            <person name="Rensing C."/>
            <person name="Wang G."/>
        </authorList>
    </citation>
    <scope>NUCLEOTIDE SEQUENCE [LARGE SCALE GENOMIC DNA]</scope>
    <source>
        <strain evidence="7 8">SY8</strain>
    </source>
</reference>
<dbReference type="PANTHER" id="PTHR43133">
    <property type="entry name" value="RNA POLYMERASE ECF-TYPE SIGMA FACTO"/>
    <property type="match status" value="1"/>
</dbReference>
<dbReference type="eggNOG" id="COG1595">
    <property type="taxonomic scope" value="Bacteria"/>
</dbReference>
<dbReference type="STRING" id="477184.KYC_03797"/>
<keyword evidence="8" id="KW-1185">Reference proteome</keyword>
<accession>H0F1X3</accession>
<evidence type="ECO:0000256" key="2">
    <source>
        <dbReference type="ARBA" id="ARBA00023015"/>
    </source>
</evidence>
<dbReference type="SUPFAM" id="SSF88946">
    <property type="entry name" value="Sigma2 domain of RNA polymerase sigma factors"/>
    <property type="match status" value="1"/>
</dbReference>
<evidence type="ECO:0000259" key="5">
    <source>
        <dbReference type="Pfam" id="PF04542"/>
    </source>
</evidence>
<comment type="similarity">
    <text evidence="1">Belongs to the sigma-70 factor family. ECF subfamily.</text>
</comment>
<dbReference type="GO" id="GO:0006352">
    <property type="term" value="P:DNA-templated transcription initiation"/>
    <property type="evidence" value="ECO:0007669"/>
    <property type="project" value="InterPro"/>
</dbReference>
<dbReference type="Pfam" id="PF04542">
    <property type="entry name" value="Sigma70_r2"/>
    <property type="match status" value="1"/>
</dbReference>
<dbReference type="PANTHER" id="PTHR43133:SF63">
    <property type="entry name" value="RNA POLYMERASE SIGMA FACTOR FECI-RELATED"/>
    <property type="match status" value="1"/>
</dbReference>
<dbReference type="AlphaFoldDB" id="H0F1X3"/>
<dbReference type="InterPro" id="IPR013249">
    <property type="entry name" value="RNA_pol_sigma70_r4_t2"/>
</dbReference>
<dbReference type="NCBIfam" id="TIGR02937">
    <property type="entry name" value="sigma70-ECF"/>
    <property type="match status" value="1"/>
</dbReference>
<proteinExistence type="inferred from homology"/>
<organism evidence="7 8">
    <name type="scientific">Achromobacter arsenitoxydans SY8</name>
    <dbReference type="NCBI Taxonomy" id="477184"/>
    <lineage>
        <taxon>Bacteria</taxon>
        <taxon>Pseudomonadati</taxon>
        <taxon>Pseudomonadota</taxon>
        <taxon>Betaproteobacteria</taxon>
        <taxon>Burkholderiales</taxon>
        <taxon>Alcaligenaceae</taxon>
        <taxon>Achromobacter</taxon>
    </lineage>
</organism>
<keyword evidence="4" id="KW-0804">Transcription</keyword>
<dbReference type="Pfam" id="PF08281">
    <property type="entry name" value="Sigma70_r4_2"/>
    <property type="match status" value="1"/>
</dbReference>
<dbReference type="InterPro" id="IPR013324">
    <property type="entry name" value="RNA_pol_sigma_r3/r4-like"/>
</dbReference>
<evidence type="ECO:0000259" key="6">
    <source>
        <dbReference type="Pfam" id="PF08281"/>
    </source>
</evidence>
<evidence type="ECO:0000313" key="7">
    <source>
        <dbReference type="EMBL" id="EHK67699.1"/>
    </source>
</evidence>
<keyword evidence="3" id="KW-0731">Sigma factor</keyword>
<evidence type="ECO:0000256" key="3">
    <source>
        <dbReference type="ARBA" id="ARBA00023082"/>
    </source>
</evidence>
<comment type="caution">
    <text evidence="7">The sequence shown here is derived from an EMBL/GenBank/DDBJ whole genome shotgun (WGS) entry which is preliminary data.</text>
</comment>
<dbReference type="InterPro" id="IPR014284">
    <property type="entry name" value="RNA_pol_sigma-70_dom"/>
</dbReference>
<name>H0F1X3_9BURK</name>
<dbReference type="Gene3D" id="1.10.1740.10">
    <property type="match status" value="1"/>
</dbReference>
<dbReference type="SUPFAM" id="SSF88659">
    <property type="entry name" value="Sigma3 and sigma4 domains of RNA polymerase sigma factors"/>
    <property type="match status" value="1"/>
</dbReference>
<gene>
    <name evidence="7" type="ORF">KYC_03797</name>
</gene>
<keyword evidence="2" id="KW-0805">Transcription regulation</keyword>
<evidence type="ECO:0000256" key="4">
    <source>
        <dbReference type="ARBA" id="ARBA00023163"/>
    </source>
</evidence>
<dbReference type="GO" id="GO:0003677">
    <property type="term" value="F:DNA binding"/>
    <property type="evidence" value="ECO:0007669"/>
    <property type="project" value="InterPro"/>
</dbReference>
<feature type="domain" description="RNA polymerase sigma factor 70 region 4 type 2" evidence="6">
    <location>
        <begin position="131"/>
        <end position="174"/>
    </location>
</feature>
<dbReference type="Gene3D" id="1.10.10.10">
    <property type="entry name" value="Winged helix-like DNA-binding domain superfamily/Winged helix DNA-binding domain"/>
    <property type="match status" value="1"/>
</dbReference>
<feature type="domain" description="RNA polymerase sigma-70 region 2" evidence="5">
    <location>
        <begin position="29"/>
        <end position="95"/>
    </location>
</feature>